<dbReference type="UniPathway" id="UPA00031">
    <property type="reaction ID" value="UER00012"/>
</dbReference>
<dbReference type="InterPro" id="IPR015421">
    <property type="entry name" value="PyrdxlP-dep_Trfase_major"/>
</dbReference>
<comment type="subunit">
    <text evidence="4 9">Homodimer.</text>
</comment>
<comment type="similarity">
    <text evidence="3 9">Belongs to the class-II pyridoxal-phosphate-dependent aminotransferase family. Histidinol-phosphate aminotransferase subfamily.</text>
</comment>
<evidence type="ECO:0000259" key="10">
    <source>
        <dbReference type="Pfam" id="PF00155"/>
    </source>
</evidence>
<dbReference type="InterPro" id="IPR004839">
    <property type="entry name" value="Aminotransferase_I/II_large"/>
</dbReference>
<proteinExistence type="inferred from homology"/>
<gene>
    <name evidence="9" type="primary">hisC</name>
    <name evidence="11" type="ORF">COS99_02725</name>
</gene>
<dbReference type="Pfam" id="PF00155">
    <property type="entry name" value="Aminotran_1_2"/>
    <property type="match status" value="1"/>
</dbReference>
<dbReference type="InterPro" id="IPR015424">
    <property type="entry name" value="PyrdxlP-dep_Trfase"/>
</dbReference>
<keyword evidence="9" id="KW-0028">Amino-acid biosynthesis</keyword>
<dbReference type="InterPro" id="IPR015422">
    <property type="entry name" value="PyrdxlP-dep_Trfase_small"/>
</dbReference>
<comment type="caution">
    <text evidence="11">The sequence shown here is derived from an EMBL/GenBank/DDBJ whole genome shotgun (WGS) entry which is preliminary data.</text>
</comment>
<dbReference type="HAMAP" id="MF_01023">
    <property type="entry name" value="HisC_aminotrans_2"/>
    <property type="match status" value="1"/>
</dbReference>
<dbReference type="NCBIfam" id="TIGR01141">
    <property type="entry name" value="hisC"/>
    <property type="match status" value="1"/>
</dbReference>
<evidence type="ECO:0000256" key="9">
    <source>
        <dbReference type="HAMAP-Rule" id="MF_01023"/>
    </source>
</evidence>
<evidence type="ECO:0000256" key="1">
    <source>
        <dbReference type="ARBA" id="ARBA00001933"/>
    </source>
</evidence>
<comment type="pathway">
    <text evidence="2 9">Amino-acid biosynthesis; L-histidine biosynthesis; L-histidine from 5-phospho-alpha-D-ribose 1-diphosphate: step 7/9.</text>
</comment>
<comment type="cofactor">
    <cofactor evidence="1 9">
        <name>pyridoxal 5'-phosphate</name>
        <dbReference type="ChEBI" id="CHEBI:597326"/>
    </cofactor>
</comment>
<dbReference type="GO" id="GO:0004400">
    <property type="term" value="F:histidinol-phosphate transaminase activity"/>
    <property type="evidence" value="ECO:0007669"/>
    <property type="project" value="UniProtKB-UniRule"/>
</dbReference>
<evidence type="ECO:0000256" key="8">
    <source>
        <dbReference type="ARBA" id="ARBA00047481"/>
    </source>
</evidence>
<keyword evidence="7 9" id="KW-0663">Pyridoxal phosphate</keyword>
<dbReference type="AlphaFoldDB" id="A0A2J0L004"/>
<evidence type="ECO:0000256" key="7">
    <source>
        <dbReference type="ARBA" id="ARBA00022898"/>
    </source>
</evidence>
<dbReference type="GO" id="GO:0000105">
    <property type="term" value="P:L-histidine biosynthetic process"/>
    <property type="evidence" value="ECO:0007669"/>
    <property type="project" value="UniProtKB-UniRule"/>
</dbReference>
<keyword evidence="9" id="KW-0368">Histidine biosynthesis</keyword>
<evidence type="ECO:0000256" key="6">
    <source>
        <dbReference type="ARBA" id="ARBA00022679"/>
    </source>
</evidence>
<organism evidence="11 12">
    <name type="scientific">Candidatus Aquitaenariimonas noxiae</name>
    <dbReference type="NCBI Taxonomy" id="1974741"/>
    <lineage>
        <taxon>Bacteria</taxon>
        <taxon>Pseudomonadati</taxon>
        <taxon>Candidatus Omnitrophota</taxon>
        <taxon>Candidatus Aquitaenariimonas</taxon>
    </lineage>
</organism>
<dbReference type="EC" id="2.6.1.9" evidence="9"/>
<dbReference type="CDD" id="cd00609">
    <property type="entry name" value="AAT_like"/>
    <property type="match status" value="1"/>
</dbReference>
<keyword evidence="6 9" id="KW-0808">Transferase</keyword>
<evidence type="ECO:0000256" key="5">
    <source>
        <dbReference type="ARBA" id="ARBA00022576"/>
    </source>
</evidence>
<evidence type="ECO:0000256" key="4">
    <source>
        <dbReference type="ARBA" id="ARBA00011738"/>
    </source>
</evidence>
<dbReference type="Proteomes" id="UP000230052">
    <property type="component" value="Unassembled WGS sequence"/>
</dbReference>
<dbReference type="InterPro" id="IPR050106">
    <property type="entry name" value="HistidinolP_aminotransfase"/>
</dbReference>
<dbReference type="PANTHER" id="PTHR43643">
    <property type="entry name" value="HISTIDINOL-PHOSPHATE AMINOTRANSFERASE 2"/>
    <property type="match status" value="1"/>
</dbReference>
<feature type="domain" description="Aminotransferase class I/classII large" evidence="10">
    <location>
        <begin position="34"/>
        <end position="356"/>
    </location>
</feature>
<dbReference type="PANTHER" id="PTHR43643:SF3">
    <property type="entry name" value="HISTIDINOL-PHOSPHATE AMINOTRANSFERASE"/>
    <property type="match status" value="1"/>
</dbReference>
<protein>
    <recommendedName>
        <fullName evidence="9">Histidinol-phosphate aminotransferase</fullName>
        <ecNumber evidence="9">2.6.1.9</ecNumber>
    </recommendedName>
    <alternativeName>
        <fullName evidence="9">Imidazole acetol-phosphate transaminase</fullName>
    </alternativeName>
</protein>
<dbReference type="EMBL" id="PEWV01000025">
    <property type="protein sequence ID" value="PIU42000.1"/>
    <property type="molecule type" value="Genomic_DNA"/>
</dbReference>
<accession>A0A2J0L004</accession>
<sequence>MTVRDLARKCIRDIISYEPGKPIEELKRELGIKSVIKLASNENPVGLSPKALSAILKAAKNVNRYPDGNSFYLREKLSKFLGVGKNEIIFGNGSNEIIEFVVRAYLDAGEEVVISEPTFLIYKIVVAIQGGKSVIVPLKNFTYDLPAMKKAITPNTKIVFISNPNNPTGTSVGRKEFEEFLKGLPRNVIVIVDEAYNEFVERKDFPKALDYINKANVIVLRTFSKAHGLSGLRIGYGVAKPELIEYMEKVRQPFNINLLAQVAALASLEDIKFIDGIRRLVLKEKHSIYNSLDKMGIDYVKSDTNFILINVKRNSREVFNEMLKQGVIVRDMAAYDLKNYIRVTVGKKTENERFIKILKKIVDSR</sequence>
<dbReference type="Gene3D" id="3.40.640.10">
    <property type="entry name" value="Type I PLP-dependent aspartate aminotransferase-like (Major domain)"/>
    <property type="match status" value="1"/>
</dbReference>
<keyword evidence="5 9" id="KW-0032">Aminotransferase</keyword>
<evidence type="ECO:0000313" key="11">
    <source>
        <dbReference type="EMBL" id="PIU42000.1"/>
    </source>
</evidence>
<reference evidence="11 12" key="1">
    <citation type="submission" date="2017-09" db="EMBL/GenBank/DDBJ databases">
        <title>Depth-based differentiation of microbial function through sediment-hosted aquifers and enrichment of novel symbionts in the deep terrestrial subsurface.</title>
        <authorList>
            <person name="Probst A.J."/>
            <person name="Ladd B."/>
            <person name="Jarett J.K."/>
            <person name="Geller-Mcgrath D.E."/>
            <person name="Sieber C.M."/>
            <person name="Emerson J.B."/>
            <person name="Anantharaman K."/>
            <person name="Thomas B.C."/>
            <person name="Malmstrom R."/>
            <person name="Stieglmeier M."/>
            <person name="Klingl A."/>
            <person name="Woyke T."/>
            <person name="Ryan C.M."/>
            <person name="Banfield J.F."/>
        </authorList>
    </citation>
    <scope>NUCLEOTIDE SEQUENCE [LARGE SCALE GENOMIC DNA]</scope>
    <source>
        <strain evidence="11">CG07_land_8_20_14_0_80_42_15</strain>
    </source>
</reference>
<evidence type="ECO:0000313" key="12">
    <source>
        <dbReference type="Proteomes" id="UP000230052"/>
    </source>
</evidence>
<dbReference type="Gene3D" id="3.90.1150.10">
    <property type="entry name" value="Aspartate Aminotransferase, domain 1"/>
    <property type="match status" value="1"/>
</dbReference>
<evidence type="ECO:0000256" key="2">
    <source>
        <dbReference type="ARBA" id="ARBA00005011"/>
    </source>
</evidence>
<dbReference type="GO" id="GO:0030170">
    <property type="term" value="F:pyridoxal phosphate binding"/>
    <property type="evidence" value="ECO:0007669"/>
    <property type="project" value="InterPro"/>
</dbReference>
<dbReference type="InterPro" id="IPR005861">
    <property type="entry name" value="HisP_aminotrans"/>
</dbReference>
<comment type="catalytic activity">
    <reaction evidence="8 9">
        <text>L-histidinol phosphate + 2-oxoglutarate = 3-(imidazol-4-yl)-2-oxopropyl phosphate + L-glutamate</text>
        <dbReference type="Rhea" id="RHEA:23744"/>
        <dbReference type="ChEBI" id="CHEBI:16810"/>
        <dbReference type="ChEBI" id="CHEBI:29985"/>
        <dbReference type="ChEBI" id="CHEBI:57766"/>
        <dbReference type="ChEBI" id="CHEBI:57980"/>
        <dbReference type="EC" id="2.6.1.9"/>
    </reaction>
</comment>
<dbReference type="SUPFAM" id="SSF53383">
    <property type="entry name" value="PLP-dependent transferases"/>
    <property type="match status" value="1"/>
</dbReference>
<evidence type="ECO:0000256" key="3">
    <source>
        <dbReference type="ARBA" id="ARBA00007970"/>
    </source>
</evidence>
<name>A0A2J0L004_9BACT</name>
<feature type="modified residue" description="N6-(pyridoxal phosphate)lysine" evidence="9">
    <location>
        <position position="225"/>
    </location>
</feature>